<dbReference type="HOGENOM" id="CLU_2051302_0_0_1"/>
<proteinExistence type="predicted"/>
<dbReference type="AlphaFoldDB" id="L7JWA3"/>
<dbReference type="InParanoid" id="L7JWA3"/>
<evidence type="ECO:0000313" key="1">
    <source>
        <dbReference type="EMBL" id="ELQ75743.1"/>
    </source>
</evidence>
<keyword evidence="2" id="KW-1185">Reference proteome</keyword>
<reference evidence="1 2" key="1">
    <citation type="journal article" date="2012" name="PLoS Pathog.">
        <title>The genome of the obligate intracellular parasite Trachipleistophora hominis: new insights into microsporidian genome dynamics and reductive evolution.</title>
        <authorList>
            <person name="Heinz E."/>
            <person name="Williams T.A."/>
            <person name="Nakjang S."/>
            <person name="Noel C.J."/>
            <person name="Swan D.C."/>
            <person name="Goldberg A.V."/>
            <person name="Harris S.R."/>
            <person name="Weinmaier T."/>
            <person name="Markert S."/>
            <person name="Becher D."/>
            <person name="Bernhardt J."/>
            <person name="Dagan T."/>
            <person name="Hacker C."/>
            <person name="Lucocq J.M."/>
            <person name="Schweder T."/>
            <person name="Rattei T."/>
            <person name="Hall N."/>
            <person name="Hirt R.P."/>
            <person name="Embley T.M."/>
        </authorList>
    </citation>
    <scope>NUCLEOTIDE SEQUENCE [LARGE SCALE GENOMIC DNA]</scope>
</reference>
<protein>
    <submittedName>
        <fullName evidence="1">Uncharacterized protein</fullName>
    </submittedName>
</protein>
<dbReference type="Proteomes" id="UP000011185">
    <property type="component" value="Unassembled WGS sequence"/>
</dbReference>
<name>L7JWA3_TRAHO</name>
<dbReference type="VEuPathDB" id="MicrosporidiaDB:THOM_1301"/>
<sequence>MNSCCITLSRGVRPLLGMCIRSNDEYHVYEYYDSWLFAITKRVLACYNVDKIYIAEEQEMLCRAIEKYVIVKIARKYFEMECHGSLYGMLAHSILCNYSAVQGVSSDTLEKNVVKRAHDD</sequence>
<dbReference type="EMBL" id="JH993929">
    <property type="protein sequence ID" value="ELQ75743.1"/>
    <property type="molecule type" value="Genomic_DNA"/>
</dbReference>
<accession>L7JWA3</accession>
<evidence type="ECO:0000313" key="2">
    <source>
        <dbReference type="Proteomes" id="UP000011185"/>
    </source>
</evidence>
<gene>
    <name evidence="1" type="ORF">THOM_1301</name>
</gene>
<organism evidence="1 2">
    <name type="scientific">Trachipleistophora hominis</name>
    <name type="common">Microsporidian parasite</name>
    <dbReference type="NCBI Taxonomy" id="72359"/>
    <lineage>
        <taxon>Eukaryota</taxon>
        <taxon>Fungi</taxon>
        <taxon>Fungi incertae sedis</taxon>
        <taxon>Microsporidia</taxon>
        <taxon>Pleistophoridae</taxon>
        <taxon>Trachipleistophora</taxon>
    </lineage>
</organism>